<dbReference type="InterPro" id="IPR025166">
    <property type="entry name" value="Integrase_DNA_bind_dom"/>
</dbReference>
<feature type="domain" description="Tyr recombinase" evidence="5">
    <location>
        <begin position="237"/>
        <end position="430"/>
    </location>
</feature>
<dbReference type="GO" id="GO:0015074">
    <property type="term" value="P:DNA integration"/>
    <property type="evidence" value="ECO:0007669"/>
    <property type="project" value="UniProtKB-KW"/>
</dbReference>
<dbReference type="CDD" id="cd00801">
    <property type="entry name" value="INT_P4_C"/>
    <property type="match status" value="1"/>
</dbReference>
<dbReference type="GO" id="GO:0003677">
    <property type="term" value="F:DNA binding"/>
    <property type="evidence" value="ECO:0007669"/>
    <property type="project" value="UniProtKB-KW"/>
</dbReference>
<dbReference type="Gene3D" id="1.10.150.130">
    <property type="match status" value="1"/>
</dbReference>
<reference evidence="6 7" key="1">
    <citation type="submission" date="2015-11" db="EMBL/GenBank/DDBJ databases">
        <title>Permanent draft genome of Psychrobacter piscatorii LQ58.</title>
        <authorList>
            <person name="Zhou M."/>
            <person name="Dong B."/>
            <person name="Liu Q."/>
        </authorList>
    </citation>
    <scope>NUCLEOTIDE SEQUENCE [LARGE SCALE GENOMIC DNA]</scope>
    <source>
        <strain evidence="6 7">LQ58</strain>
    </source>
</reference>
<evidence type="ECO:0000256" key="3">
    <source>
        <dbReference type="ARBA" id="ARBA00023125"/>
    </source>
</evidence>
<comment type="similarity">
    <text evidence="1">Belongs to the 'phage' integrase family.</text>
</comment>
<dbReference type="EMBL" id="LNDJ01000103">
    <property type="protein sequence ID" value="KRU21609.1"/>
    <property type="molecule type" value="Genomic_DNA"/>
</dbReference>
<evidence type="ECO:0000313" key="6">
    <source>
        <dbReference type="EMBL" id="KRU21609.1"/>
    </source>
</evidence>
<evidence type="ECO:0000256" key="4">
    <source>
        <dbReference type="ARBA" id="ARBA00023172"/>
    </source>
</evidence>
<dbReference type="InterPro" id="IPR013762">
    <property type="entry name" value="Integrase-like_cat_sf"/>
</dbReference>
<dbReference type="Gene3D" id="3.30.160.390">
    <property type="entry name" value="Integrase, DNA-binding domain"/>
    <property type="match status" value="1"/>
</dbReference>
<dbReference type="InterPro" id="IPR053876">
    <property type="entry name" value="Phage_int_M"/>
</dbReference>
<protein>
    <recommendedName>
        <fullName evidence="5">Tyr recombinase domain-containing protein</fullName>
    </recommendedName>
</protein>
<name>A0A0T6DNQ9_9GAMM</name>
<comment type="caution">
    <text evidence="6">The sequence shown here is derived from an EMBL/GenBank/DDBJ whole genome shotgun (WGS) entry which is preliminary data.</text>
</comment>
<dbReference type="InterPro" id="IPR050808">
    <property type="entry name" value="Phage_Integrase"/>
</dbReference>
<evidence type="ECO:0000259" key="5">
    <source>
        <dbReference type="PROSITE" id="PS51898"/>
    </source>
</evidence>
<keyword evidence="4" id="KW-0233">DNA recombination</keyword>
<dbReference type="Pfam" id="PF22022">
    <property type="entry name" value="Phage_int_M"/>
    <property type="match status" value="1"/>
</dbReference>
<gene>
    <name evidence="6" type="ORF">AS194_11630</name>
</gene>
<keyword evidence="3" id="KW-0238">DNA-binding</keyword>
<sequence length="461" mass="52829">MKTATKWLPKWLPNKGNKTMAKADLTTDTQIKKAIKDTIKTAKTANHPIAGYKGLELRIRPHKDSQDATADFRHRYTHPITGKRPYMTLGQYPALSLADARQYHSDNMQLLAKCIDPIEHRADAKQKEITDRQNTLQHFINEWRDIQDSKNLSTGTINKNKELLKPIESQLGHMRVTDITPSIVIKFINGIQKKHTYKGLRVRTLLKSILQIAKAHMVIEYNPASELQGTLKNHKVKHRPALSNDVTAFAKLLNDIDQLDDTRQLYNKSILQLLSLTFVRIGDACAMQWADIDLNAKQWHLEPQKSKGRGDMVDSIVIPLAPQAMAILERMQPLTGEQKHVFHNSRRKKAPYHHMQEVNKVLNSELMNDGKGYKHIHSPHGFRASAKTMLMERLGYDELITELALGHAMLNKYGKAYNRMTAIEDRTRMMTKWANYLDDIKAGKFDNVIHADFKSKKEKQA</sequence>
<dbReference type="PROSITE" id="PS51898">
    <property type="entry name" value="TYR_RECOMBINASE"/>
    <property type="match status" value="1"/>
</dbReference>
<dbReference type="InterPro" id="IPR038488">
    <property type="entry name" value="Integrase_DNA-bd_sf"/>
</dbReference>
<keyword evidence="7" id="KW-1185">Reference proteome</keyword>
<dbReference type="AlphaFoldDB" id="A0A0T6DNQ9"/>
<organism evidence="6 7">
    <name type="scientific">Psychrobacter piscatorii</name>
    <dbReference type="NCBI Taxonomy" id="554343"/>
    <lineage>
        <taxon>Bacteria</taxon>
        <taxon>Pseudomonadati</taxon>
        <taxon>Pseudomonadota</taxon>
        <taxon>Gammaproteobacteria</taxon>
        <taxon>Moraxellales</taxon>
        <taxon>Moraxellaceae</taxon>
        <taxon>Psychrobacter</taxon>
    </lineage>
</organism>
<proteinExistence type="inferred from homology"/>
<evidence type="ECO:0000256" key="2">
    <source>
        <dbReference type="ARBA" id="ARBA00022908"/>
    </source>
</evidence>
<dbReference type="SUPFAM" id="SSF56349">
    <property type="entry name" value="DNA breaking-rejoining enzymes"/>
    <property type="match status" value="1"/>
</dbReference>
<dbReference type="Gene3D" id="1.10.443.10">
    <property type="entry name" value="Intergrase catalytic core"/>
    <property type="match status" value="1"/>
</dbReference>
<dbReference type="GO" id="GO:0006310">
    <property type="term" value="P:DNA recombination"/>
    <property type="evidence" value="ECO:0007669"/>
    <property type="project" value="UniProtKB-KW"/>
</dbReference>
<dbReference type="PANTHER" id="PTHR30629:SF2">
    <property type="entry name" value="PROPHAGE INTEGRASE INTS-RELATED"/>
    <property type="match status" value="1"/>
</dbReference>
<evidence type="ECO:0000256" key="1">
    <source>
        <dbReference type="ARBA" id="ARBA00008857"/>
    </source>
</evidence>
<dbReference type="PANTHER" id="PTHR30629">
    <property type="entry name" value="PROPHAGE INTEGRASE"/>
    <property type="match status" value="1"/>
</dbReference>
<keyword evidence="2" id="KW-0229">DNA integration</keyword>
<dbReference type="Pfam" id="PF13356">
    <property type="entry name" value="Arm-DNA-bind_3"/>
    <property type="match status" value="1"/>
</dbReference>
<dbReference type="InterPro" id="IPR010998">
    <property type="entry name" value="Integrase_recombinase_N"/>
</dbReference>
<dbReference type="InterPro" id="IPR011010">
    <property type="entry name" value="DNA_brk_join_enz"/>
</dbReference>
<dbReference type="RefSeq" id="WP_058025579.1">
    <property type="nucleotide sequence ID" value="NZ_LNDJ01000103.1"/>
</dbReference>
<dbReference type="STRING" id="554343.AS194_11630"/>
<dbReference type="Proteomes" id="UP000051202">
    <property type="component" value="Unassembled WGS sequence"/>
</dbReference>
<accession>A0A0T6DNQ9</accession>
<evidence type="ECO:0000313" key="7">
    <source>
        <dbReference type="Proteomes" id="UP000051202"/>
    </source>
</evidence>
<dbReference type="Pfam" id="PF00589">
    <property type="entry name" value="Phage_integrase"/>
    <property type="match status" value="1"/>
</dbReference>
<dbReference type="InterPro" id="IPR002104">
    <property type="entry name" value="Integrase_catalytic"/>
</dbReference>